<evidence type="ECO:0000313" key="1">
    <source>
        <dbReference type="EMBL" id="KAF2863419.1"/>
    </source>
</evidence>
<proteinExistence type="predicted"/>
<gene>
    <name evidence="1" type="ORF">K470DRAFT_125444</name>
</gene>
<name>A0A6A7C8L9_9PEZI</name>
<reference evidence="1" key="1">
    <citation type="journal article" date="2020" name="Stud. Mycol.">
        <title>101 Dothideomycetes genomes: a test case for predicting lifestyles and emergence of pathogens.</title>
        <authorList>
            <person name="Haridas S."/>
            <person name="Albert R."/>
            <person name="Binder M."/>
            <person name="Bloem J."/>
            <person name="Labutti K."/>
            <person name="Salamov A."/>
            <person name="Andreopoulos B."/>
            <person name="Baker S."/>
            <person name="Barry K."/>
            <person name="Bills G."/>
            <person name="Bluhm B."/>
            <person name="Cannon C."/>
            <person name="Castanera R."/>
            <person name="Culley D."/>
            <person name="Daum C."/>
            <person name="Ezra D."/>
            <person name="Gonzalez J."/>
            <person name="Henrissat B."/>
            <person name="Kuo A."/>
            <person name="Liang C."/>
            <person name="Lipzen A."/>
            <person name="Lutzoni F."/>
            <person name="Magnuson J."/>
            <person name="Mondo S."/>
            <person name="Nolan M."/>
            <person name="Ohm R."/>
            <person name="Pangilinan J."/>
            <person name="Park H.-J."/>
            <person name="Ramirez L."/>
            <person name="Alfaro M."/>
            <person name="Sun H."/>
            <person name="Tritt A."/>
            <person name="Yoshinaga Y."/>
            <person name="Zwiers L.-H."/>
            <person name="Turgeon B."/>
            <person name="Goodwin S."/>
            <person name="Spatafora J."/>
            <person name="Crous P."/>
            <person name="Grigoriev I."/>
        </authorList>
    </citation>
    <scope>NUCLEOTIDE SEQUENCE</scope>
    <source>
        <strain evidence="1">CBS 480.64</strain>
    </source>
</reference>
<sequence>MLYLASHRGSWSLCVADGFWGPWVAERRQRIREASWLSCLAVAISFDCTIEWRLLLPSLSAPCKPRPRIACVSLQGSLRYPPRPALECFSCRSRTQQNDRIISNRAGSGVRFRSGTGLRPPKLARACLRLPAAPTRRCQSQYCSLAWHHVAKQPTSNPPSPESFVATAEALARAL</sequence>
<dbReference type="Proteomes" id="UP000799421">
    <property type="component" value="Unassembled WGS sequence"/>
</dbReference>
<dbReference type="AlphaFoldDB" id="A0A6A7C8L9"/>
<protein>
    <submittedName>
        <fullName evidence="1">Uncharacterized protein</fullName>
    </submittedName>
</protein>
<keyword evidence="2" id="KW-1185">Reference proteome</keyword>
<organism evidence="1 2">
    <name type="scientific">Piedraia hortae CBS 480.64</name>
    <dbReference type="NCBI Taxonomy" id="1314780"/>
    <lineage>
        <taxon>Eukaryota</taxon>
        <taxon>Fungi</taxon>
        <taxon>Dikarya</taxon>
        <taxon>Ascomycota</taxon>
        <taxon>Pezizomycotina</taxon>
        <taxon>Dothideomycetes</taxon>
        <taxon>Dothideomycetidae</taxon>
        <taxon>Capnodiales</taxon>
        <taxon>Piedraiaceae</taxon>
        <taxon>Piedraia</taxon>
    </lineage>
</organism>
<accession>A0A6A7C8L9</accession>
<evidence type="ECO:0000313" key="2">
    <source>
        <dbReference type="Proteomes" id="UP000799421"/>
    </source>
</evidence>
<dbReference type="EMBL" id="MU005961">
    <property type="protein sequence ID" value="KAF2863419.1"/>
    <property type="molecule type" value="Genomic_DNA"/>
</dbReference>